<dbReference type="InterPro" id="IPR036005">
    <property type="entry name" value="Creatinase/aminopeptidase-like"/>
</dbReference>
<dbReference type="Pfam" id="PF00557">
    <property type="entry name" value="Peptidase_M24"/>
    <property type="match status" value="1"/>
</dbReference>
<dbReference type="EC" id="3.4.11.18" evidence="6 7"/>
<evidence type="ECO:0000256" key="7">
    <source>
        <dbReference type="RuleBase" id="RU003653"/>
    </source>
</evidence>
<dbReference type="GO" id="GO:0004239">
    <property type="term" value="F:initiator methionyl aminopeptidase activity"/>
    <property type="evidence" value="ECO:0007669"/>
    <property type="project" value="UniProtKB-UniRule"/>
</dbReference>
<dbReference type="EMBL" id="CP043315">
    <property type="protein sequence ID" value="QEK37799.1"/>
    <property type="molecule type" value="Genomic_DNA"/>
</dbReference>
<feature type="binding site" evidence="6">
    <location>
        <position position="112"/>
    </location>
    <ligand>
        <name>a divalent metal cation</name>
        <dbReference type="ChEBI" id="CHEBI:60240"/>
        <label>1</label>
    </ligand>
</feature>
<sequence>MVRKNKFGVKIYDESSFEKMSKACKLASKTIDYLKQFVKAGITTKYIDKMCEEFILKNGGKPTCKGYSGFPASLCTSINDVACHGIPNDIELKDGDIINLDVVVEIDGWHGDTSKTFAVGKISEQHQNLLRIAEEAMNVGIESVKIGGCFNDIGRSIEQYVKKQKGFCLIPKFCGHGIGQNMHEDPLVLHFETYEETSTIEKGMFFTIEPIISCGSSNVREMKDGWTMVTKDNGFAAQFEHTISIGHDEKIHILT</sequence>
<feature type="binding site" evidence="6">
    <location>
        <position position="176"/>
    </location>
    <ligand>
        <name>a divalent metal cation</name>
        <dbReference type="ChEBI" id="CHEBI:60240"/>
        <label>2</label>
        <note>catalytic</note>
    </ligand>
</feature>
<dbReference type="SUPFAM" id="SSF55920">
    <property type="entry name" value="Creatinase/aminopeptidase"/>
    <property type="match status" value="1"/>
</dbReference>
<protein>
    <recommendedName>
        <fullName evidence="6 7">Methionine aminopeptidase</fullName>
        <shortName evidence="6">MAP</shortName>
        <shortName evidence="6">MetAP</shortName>
        <ecNumber evidence="6 7">3.4.11.18</ecNumber>
    </recommendedName>
    <alternativeName>
        <fullName evidence="6">Peptidase M</fullName>
    </alternativeName>
</protein>
<feature type="binding site" evidence="6">
    <location>
        <position position="209"/>
    </location>
    <ligand>
        <name>a divalent metal cation</name>
        <dbReference type="ChEBI" id="CHEBI:60240"/>
        <label>2</label>
        <note>catalytic</note>
    </ligand>
</feature>
<comment type="catalytic activity">
    <reaction evidence="6 7">
        <text>Release of N-terminal amino acids, preferentially methionine, from peptides and arylamides.</text>
        <dbReference type="EC" id="3.4.11.18"/>
    </reaction>
</comment>
<evidence type="ECO:0000313" key="10">
    <source>
        <dbReference type="Proteomes" id="UP000325155"/>
    </source>
</evidence>
<dbReference type="GO" id="GO:0046872">
    <property type="term" value="F:metal ion binding"/>
    <property type="evidence" value="ECO:0007669"/>
    <property type="project" value="UniProtKB-UniRule"/>
</dbReference>
<dbReference type="InterPro" id="IPR000994">
    <property type="entry name" value="Pept_M24"/>
</dbReference>
<dbReference type="PANTHER" id="PTHR43330">
    <property type="entry name" value="METHIONINE AMINOPEPTIDASE"/>
    <property type="match status" value="1"/>
</dbReference>
<keyword evidence="2 6" id="KW-0031">Aminopeptidase</keyword>
<dbReference type="PROSITE" id="PS00680">
    <property type="entry name" value="MAP_1"/>
    <property type="match status" value="1"/>
</dbReference>
<comment type="similarity">
    <text evidence="6">Belongs to the peptidase M24A family. Methionine aminopeptidase type 1 subfamily.</text>
</comment>
<evidence type="ECO:0000259" key="8">
    <source>
        <dbReference type="Pfam" id="PF00557"/>
    </source>
</evidence>
<proteinExistence type="inferred from homology"/>
<feature type="binding site" evidence="6">
    <location>
        <position position="240"/>
    </location>
    <ligand>
        <name>a divalent metal cation</name>
        <dbReference type="ChEBI" id="CHEBI:60240"/>
        <label>1</label>
    </ligand>
</feature>
<feature type="binding site" evidence="6">
    <location>
        <position position="84"/>
    </location>
    <ligand>
        <name>substrate</name>
    </ligand>
</feature>
<dbReference type="RefSeq" id="WP_148980646.1">
    <property type="nucleotide sequence ID" value="NZ_CP043315.1"/>
</dbReference>
<keyword evidence="4 6" id="KW-0479">Metal-binding</keyword>
<dbReference type="InterPro" id="IPR001714">
    <property type="entry name" value="Pept_M24_MAP"/>
</dbReference>
<comment type="function">
    <text evidence="1 6">Removes the N-terminal methionine from nascent proteins. The N-terminal methionine is often cleaved when the second residue in the primary sequence is small and uncharged (Met-Ala-, Cys, Gly, Pro, Ser, Thr, or Val). Requires deformylation of the N(alpha)-formylated initiator methionine before it can be hydrolyzed.</text>
</comment>
<evidence type="ECO:0000256" key="6">
    <source>
        <dbReference type="HAMAP-Rule" id="MF_01974"/>
    </source>
</evidence>
<organism evidence="9 10">
    <name type="scientific">Candidatus Cytomitobacter indipagum</name>
    <dbReference type="NCBI Taxonomy" id="2601575"/>
    <lineage>
        <taxon>Bacteria</taxon>
        <taxon>Pseudomonadati</taxon>
        <taxon>Pseudomonadota</taxon>
        <taxon>Alphaproteobacteria</taxon>
        <taxon>Holosporales</taxon>
        <taxon>Holosporaceae</taxon>
        <taxon>Candidatus Cytomitobacter</taxon>
    </lineage>
</organism>
<dbReference type="CDD" id="cd01086">
    <property type="entry name" value="MetAP1"/>
    <property type="match status" value="1"/>
</dbReference>
<dbReference type="PRINTS" id="PR00599">
    <property type="entry name" value="MAPEPTIDASE"/>
</dbReference>
<keyword evidence="10" id="KW-1185">Reference proteome</keyword>
<comment type="subunit">
    <text evidence="6">Monomer.</text>
</comment>
<dbReference type="GO" id="GO:0005829">
    <property type="term" value="C:cytosol"/>
    <property type="evidence" value="ECO:0007669"/>
    <property type="project" value="TreeGrafter"/>
</dbReference>
<feature type="domain" description="Peptidase M24" evidence="8">
    <location>
        <begin position="18"/>
        <end position="245"/>
    </location>
</feature>
<evidence type="ECO:0000256" key="3">
    <source>
        <dbReference type="ARBA" id="ARBA00022670"/>
    </source>
</evidence>
<dbReference type="Gene3D" id="3.90.230.10">
    <property type="entry name" value="Creatinase/methionine aminopeptidase superfamily"/>
    <property type="match status" value="1"/>
</dbReference>
<evidence type="ECO:0000313" key="9">
    <source>
        <dbReference type="EMBL" id="QEK37799.1"/>
    </source>
</evidence>
<dbReference type="PANTHER" id="PTHR43330:SF27">
    <property type="entry name" value="METHIONINE AMINOPEPTIDASE"/>
    <property type="match status" value="1"/>
</dbReference>
<dbReference type="GO" id="GO:0070006">
    <property type="term" value="F:metalloaminopeptidase activity"/>
    <property type="evidence" value="ECO:0007669"/>
    <property type="project" value="UniProtKB-UniRule"/>
</dbReference>
<dbReference type="KEGG" id="cip:FZC35_00110"/>
<dbReference type="InterPro" id="IPR002467">
    <property type="entry name" value="Pept_M24A_MAP1"/>
</dbReference>
<feature type="binding site" evidence="6">
    <location>
        <position position="240"/>
    </location>
    <ligand>
        <name>a divalent metal cation</name>
        <dbReference type="ChEBI" id="CHEBI:60240"/>
        <label>2</label>
        <note>catalytic</note>
    </ligand>
</feature>
<reference evidence="9 10" key="1">
    <citation type="submission" date="2019-08" db="EMBL/GenBank/DDBJ databases">
        <title>Highly reduced genomes of protist endosymbionts show evolutionary convergence.</title>
        <authorList>
            <person name="George E."/>
            <person name="Husnik F."/>
            <person name="Tashyreva D."/>
            <person name="Prokopchuk G."/>
            <person name="Horak A."/>
            <person name="Kwong W.K."/>
            <person name="Lukes J."/>
            <person name="Keeling P.J."/>
        </authorList>
    </citation>
    <scope>NUCLEOTIDE SEQUENCE [LARGE SCALE GENOMIC DNA]</scope>
    <source>
        <strain evidence="9">1605</strain>
    </source>
</reference>
<keyword evidence="5 6" id="KW-0378">Hydrolase</keyword>
<dbReference type="Proteomes" id="UP000325155">
    <property type="component" value="Chromosome"/>
</dbReference>
<name>A0A5C0UDG9_9PROT</name>
<feature type="binding site" evidence="6">
    <location>
        <position position="183"/>
    </location>
    <ligand>
        <name>substrate</name>
    </ligand>
</feature>
<evidence type="ECO:0000256" key="1">
    <source>
        <dbReference type="ARBA" id="ARBA00002521"/>
    </source>
</evidence>
<dbReference type="HAMAP" id="MF_01974">
    <property type="entry name" value="MetAP_1"/>
    <property type="match status" value="1"/>
</dbReference>
<evidence type="ECO:0000256" key="5">
    <source>
        <dbReference type="ARBA" id="ARBA00022801"/>
    </source>
</evidence>
<gene>
    <name evidence="6 9" type="primary">map</name>
    <name evidence="9" type="ORF">FZC35_00110</name>
</gene>
<dbReference type="NCBIfam" id="TIGR00500">
    <property type="entry name" value="met_pdase_I"/>
    <property type="match status" value="1"/>
</dbReference>
<comment type="cofactor">
    <cofactor evidence="6">
        <name>Co(2+)</name>
        <dbReference type="ChEBI" id="CHEBI:48828"/>
    </cofactor>
    <cofactor evidence="6">
        <name>Zn(2+)</name>
        <dbReference type="ChEBI" id="CHEBI:29105"/>
    </cofactor>
    <cofactor evidence="6">
        <name>Mn(2+)</name>
        <dbReference type="ChEBI" id="CHEBI:29035"/>
    </cofactor>
    <cofactor evidence="6">
        <name>Fe(2+)</name>
        <dbReference type="ChEBI" id="CHEBI:29033"/>
    </cofactor>
    <text evidence="6">Binds 2 divalent metal cations per subunit. Has a high-affinity and a low affinity metal-binding site. The true nature of the physiological cofactor is under debate. The enzyme is active with cobalt, zinc, manganese or divalent iron ions. Most likely, methionine aminopeptidases function as mononuclear Fe(2+)-metalloproteases under physiological conditions, and the catalytically relevant metal-binding site has been assigned to the histidine-containing high-affinity site.</text>
</comment>
<evidence type="ECO:0000256" key="2">
    <source>
        <dbReference type="ARBA" id="ARBA00022438"/>
    </source>
</evidence>
<feature type="binding site" evidence="6">
    <location>
        <position position="112"/>
    </location>
    <ligand>
        <name>a divalent metal cation</name>
        <dbReference type="ChEBI" id="CHEBI:60240"/>
        <label>2</label>
        <note>catalytic</note>
    </ligand>
</feature>
<feature type="binding site" evidence="6">
    <location>
        <position position="101"/>
    </location>
    <ligand>
        <name>a divalent metal cation</name>
        <dbReference type="ChEBI" id="CHEBI:60240"/>
        <label>1</label>
    </ligand>
</feature>
<accession>A0A5C0UDG9</accession>
<keyword evidence="3 6" id="KW-0645">Protease</keyword>
<dbReference type="AlphaFoldDB" id="A0A5C0UDG9"/>
<dbReference type="OrthoDB" id="9802055at2"/>
<evidence type="ECO:0000256" key="4">
    <source>
        <dbReference type="ARBA" id="ARBA00022723"/>
    </source>
</evidence>
<dbReference type="GO" id="GO:0006508">
    <property type="term" value="P:proteolysis"/>
    <property type="evidence" value="ECO:0007669"/>
    <property type="project" value="UniProtKB-KW"/>
</dbReference>